<sequence length="99" mass="11150">ITPTINTSWTLSILSGFASLRTESTRIVKHKAVRNTALHRAPTTSARVSDSMLNESEIRAMELPSTSMKISRHVLPVYFPIPGRLYIRNSLNFSFIALY</sequence>
<proteinExistence type="predicted"/>
<dbReference type="Ensembl" id="ENSLLET00000009313.1">
    <property type="protein sequence ID" value="ENSLLEP00000008962.1"/>
    <property type="gene ID" value="ENSLLEG00000005728.1"/>
</dbReference>
<reference evidence="1" key="2">
    <citation type="submission" date="2025-09" db="UniProtKB">
        <authorList>
            <consortium name="Ensembl"/>
        </authorList>
    </citation>
    <scope>IDENTIFICATION</scope>
</reference>
<keyword evidence="2" id="KW-1185">Reference proteome</keyword>
<dbReference type="GeneTree" id="ENSGT00980000203171"/>
<evidence type="ECO:0000313" key="2">
    <source>
        <dbReference type="Proteomes" id="UP000694569"/>
    </source>
</evidence>
<dbReference type="AlphaFoldDB" id="A0A8C5MA10"/>
<name>A0A8C5MA10_9ANUR</name>
<accession>A0A8C5MA10</accession>
<organism evidence="1 2">
    <name type="scientific">Leptobrachium leishanense</name>
    <name type="common">Leishan spiny toad</name>
    <dbReference type="NCBI Taxonomy" id="445787"/>
    <lineage>
        <taxon>Eukaryota</taxon>
        <taxon>Metazoa</taxon>
        <taxon>Chordata</taxon>
        <taxon>Craniata</taxon>
        <taxon>Vertebrata</taxon>
        <taxon>Euteleostomi</taxon>
        <taxon>Amphibia</taxon>
        <taxon>Batrachia</taxon>
        <taxon>Anura</taxon>
        <taxon>Pelobatoidea</taxon>
        <taxon>Megophryidae</taxon>
        <taxon>Leptobrachium</taxon>
    </lineage>
</organism>
<reference evidence="1" key="1">
    <citation type="submission" date="2025-08" db="UniProtKB">
        <authorList>
            <consortium name="Ensembl"/>
        </authorList>
    </citation>
    <scope>IDENTIFICATION</scope>
</reference>
<dbReference type="Proteomes" id="UP000694569">
    <property type="component" value="Unplaced"/>
</dbReference>
<evidence type="ECO:0000313" key="1">
    <source>
        <dbReference type="Ensembl" id="ENSLLEP00000008962.1"/>
    </source>
</evidence>
<protein>
    <submittedName>
        <fullName evidence="1">Uncharacterized protein</fullName>
    </submittedName>
</protein>